<sequence length="1168" mass="130992">MSSSSDFPIDYIDFGGDLDSSSDAAFKRLTFIGASAVSLLCYETPSELSNILQKNPKYQFVKKNDIISDVWSLSSTISGPGDLDKVDPDSAPLIAWSVRLQVLYLGFRGSYSTTDAWTDIDVRQSSTPALASKFHSGFLLRAKYYSELIRQLAKRYKVVICGHSLGGAVATIAAYHAITEDSDISSVRNVWNTKVTSDSDSQEEYEINLSPRISVITFGAPSMMVLEPFGTTATPPKCFTKNFHHIINRDDIVPFILNQASQKAKEVMDATHKVLTIWPDAKVFFGILLKLFQSWAEARQPFAHYGVIYLIDPVEGDSTGIIQCYAIITSRQIPQTPKVDLRFHSMEHYNRCLDKTLTDRKELPDISTDLSTTLTSTKFCRDLLPLPEIIKGCKGVVYPTKVVISCPISPDLLQFCTKNVSFEIGPKWRNSEIYKSEKKFGKSTIDASQTTLEITYSMLPNTPGEALFDMADAIERTLQLHDSFGRVLPLEVSRLQRPQLNATHFQTTYESIRNAMIIAFANQIAKVQNLKRNGSQNQEALLQAGVLTEDARATAEVVDSLVANATPSLIKKNFANASKIVESIWNSSNETVPLKIENPSGITALKSEPCVDELQDFLDKVIQAFQEQNKLPMGFFSTILGGKPQGKGWESTGVFSKVVSCSKRITFVETLESFGRELYSREVDSEDRIDRASVQSGRVILIMRFCHTVILTQLDPPIDFCIKFNNLVVSAITSGTITVGRSVLAASGWTYLSYFFGIYTGLLALNWIGLVVEYLTNHTVQVQEGFDKMLQVSIQTLKLQVSEPTSPEFTITDLLEPDYQNSGDRDTQEKWRKRLDDGLRNMPRSQKRNQQWEADKIYRSKHYPIATISWSKWLFDVAKIGKLRRSAISQLYISVEGTTGVGKSTLLTTLTAASRDTFNPGLTASSRTTEMQSYTPPGLATVFCDCPGSDDVNPEIRKMARLFRGLMNVIIFVVPFDQIRSKGTNAVFDEITHFIRENKQPRPFRILLGKADQVEYDDTLADLTYKFTKLKKEAIQHISKEGKFAINHQIRTLLRLNGTVVQSNETLQDIVHLYSTHAQMSMAGPRALSDCVQGTRRKVKDPDQHRHLNELAERGLLWDIESLRQWLHNLAPGSVPTSRGRVFQGSQRHPRKEANDINIFTTYVGALH</sequence>
<organism evidence="6 7">
    <name type="scientific">Arthrobotrys oligospora (strain ATCC 24927 / CBS 115.81 / DSM 1491)</name>
    <name type="common">Nematode-trapping fungus</name>
    <name type="synonym">Didymozoophaga oligospora</name>
    <dbReference type="NCBI Taxonomy" id="756982"/>
    <lineage>
        <taxon>Eukaryota</taxon>
        <taxon>Fungi</taxon>
        <taxon>Dikarya</taxon>
        <taxon>Ascomycota</taxon>
        <taxon>Pezizomycotina</taxon>
        <taxon>Orbiliomycetes</taxon>
        <taxon>Orbiliales</taxon>
        <taxon>Orbiliaceae</taxon>
        <taxon>Orbilia</taxon>
        <taxon>Orbilia oligospora</taxon>
    </lineage>
</organism>
<dbReference type="AlphaFoldDB" id="G1XMP0"/>
<feature type="domain" description="G" evidence="5">
    <location>
        <begin position="894"/>
        <end position="1001"/>
    </location>
</feature>
<keyword evidence="7" id="KW-1185">Reference proteome</keyword>
<evidence type="ECO:0000313" key="7">
    <source>
        <dbReference type="Proteomes" id="UP000008784"/>
    </source>
</evidence>
<proteinExistence type="inferred from homology"/>
<reference evidence="6 7" key="1">
    <citation type="journal article" date="2011" name="PLoS Pathog.">
        <title>Genomic and proteomic analyses of the fungus Arthrobotrys oligospora provide insights into nematode-trap formation.</title>
        <authorList>
            <person name="Yang J."/>
            <person name="Wang L."/>
            <person name="Ji X."/>
            <person name="Feng Y."/>
            <person name="Li X."/>
            <person name="Zou C."/>
            <person name="Xu J."/>
            <person name="Ren Y."/>
            <person name="Mi Q."/>
            <person name="Wu J."/>
            <person name="Liu S."/>
            <person name="Liu Y."/>
            <person name="Huang X."/>
            <person name="Wang H."/>
            <person name="Niu X."/>
            <person name="Li J."/>
            <person name="Liang L."/>
            <person name="Luo Y."/>
            <person name="Ji K."/>
            <person name="Zhou W."/>
            <person name="Yu Z."/>
            <person name="Li G."/>
            <person name="Liu Y."/>
            <person name="Li L."/>
            <person name="Qiao M."/>
            <person name="Feng L."/>
            <person name="Zhang K.-Q."/>
        </authorList>
    </citation>
    <scope>NUCLEOTIDE SEQUENCE [LARGE SCALE GENOMIC DNA]</scope>
    <source>
        <strain evidence="7">ATCC 24927 / CBS 115.81 / DSM 1491</strain>
    </source>
</reference>
<dbReference type="CDD" id="cd00882">
    <property type="entry name" value="Ras_like_GTPase"/>
    <property type="match status" value="1"/>
</dbReference>
<dbReference type="Proteomes" id="UP000008784">
    <property type="component" value="Unassembled WGS sequence"/>
</dbReference>
<dbReference type="EMBL" id="ADOT01000259">
    <property type="protein sequence ID" value="EGX45487.1"/>
    <property type="molecule type" value="Genomic_DNA"/>
</dbReference>
<dbReference type="Gene3D" id="3.40.50.300">
    <property type="entry name" value="P-loop containing nucleotide triphosphate hydrolases"/>
    <property type="match status" value="1"/>
</dbReference>
<dbReference type="Pfam" id="PF01926">
    <property type="entry name" value="MMR_HSR1"/>
    <property type="match status" value="1"/>
</dbReference>
<dbReference type="InterPro" id="IPR051218">
    <property type="entry name" value="Sec_MonoDiacylglyc_Lipase"/>
</dbReference>
<dbReference type="InterPro" id="IPR006073">
    <property type="entry name" value="GTP-bd"/>
</dbReference>
<accession>G1XMP0</accession>
<feature type="domain" description="Fungal lipase-type" evidence="4">
    <location>
        <begin position="105"/>
        <end position="257"/>
    </location>
</feature>
<evidence type="ECO:0000313" key="6">
    <source>
        <dbReference type="EMBL" id="EGX45487.1"/>
    </source>
</evidence>
<comment type="catalytic activity">
    <reaction evidence="2">
        <text>a diacylglycerol + H2O = a monoacylglycerol + a fatty acid + H(+)</text>
        <dbReference type="Rhea" id="RHEA:32731"/>
        <dbReference type="ChEBI" id="CHEBI:15377"/>
        <dbReference type="ChEBI" id="CHEBI:15378"/>
        <dbReference type="ChEBI" id="CHEBI:17408"/>
        <dbReference type="ChEBI" id="CHEBI:18035"/>
        <dbReference type="ChEBI" id="CHEBI:28868"/>
    </reaction>
</comment>
<protein>
    <recommendedName>
        <fullName evidence="8">Fungal lipase-like domain-containing protein</fullName>
    </recommendedName>
</protein>
<dbReference type="SUPFAM" id="SSF52540">
    <property type="entry name" value="P-loop containing nucleoside triphosphate hydrolases"/>
    <property type="match status" value="1"/>
</dbReference>
<comment type="catalytic activity">
    <reaction evidence="3">
        <text>a monoacylglycerol + H2O = glycerol + a fatty acid + H(+)</text>
        <dbReference type="Rhea" id="RHEA:15245"/>
        <dbReference type="ChEBI" id="CHEBI:15377"/>
        <dbReference type="ChEBI" id="CHEBI:15378"/>
        <dbReference type="ChEBI" id="CHEBI:17408"/>
        <dbReference type="ChEBI" id="CHEBI:17754"/>
        <dbReference type="ChEBI" id="CHEBI:28868"/>
    </reaction>
</comment>
<dbReference type="PANTHER" id="PTHR45856">
    <property type="entry name" value="ALPHA/BETA-HYDROLASES SUPERFAMILY PROTEIN"/>
    <property type="match status" value="1"/>
</dbReference>
<dbReference type="HOGENOM" id="CLU_280604_0_0_1"/>
<dbReference type="OMA" id="HYFHCVK"/>
<comment type="similarity">
    <text evidence="1">Belongs to the AB hydrolase superfamily. Lipase family. Class 3 subfamily.</text>
</comment>
<dbReference type="RefSeq" id="XP_011125752.1">
    <property type="nucleotide sequence ID" value="XM_011127450.1"/>
</dbReference>
<dbReference type="OrthoDB" id="426718at2759"/>
<dbReference type="InterPro" id="IPR027417">
    <property type="entry name" value="P-loop_NTPase"/>
</dbReference>
<dbReference type="eggNOG" id="ENOG502QQK6">
    <property type="taxonomic scope" value="Eukaryota"/>
</dbReference>
<evidence type="ECO:0000256" key="2">
    <source>
        <dbReference type="ARBA" id="ARBA00047591"/>
    </source>
</evidence>
<dbReference type="SUPFAM" id="SSF53474">
    <property type="entry name" value="alpha/beta-Hydrolases"/>
    <property type="match status" value="1"/>
</dbReference>
<dbReference type="Gene3D" id="3.40.50.1820">
    <property type="entry name" value="alpha/beta hydrolase"/>
    <property type="match status" value="1"/>
</dbReference>
<evidence type="ECO:0000259" key="4">
    <source>
        <dbReference type="Pfam" id="PF01764"/>
    </source>
</evidence>
<dbReference type="Pfam" id="PF01764">
    <property type="entry name" value="Lipase_3"/>
    <property type="match status" value="1"/>
</dbReference>
<dbReference type="InParanoid" id="G1XMP0"/>
<dbReference type="GO" id="GO:0005525">
    <property type="term" value="F:GTP binding"/>
    <property type="evidence" value="ECO:0007669"/>
    <property type="project" value="InterPro"/>
</dbReference>
<dbReference type="PANTHER" id="PTHR45856:SF24">
    <property type="entry name" value="FUNGAL LIPASE-LIKE DOMAIN-CONTAINING PROTEIN"/>
    <property type="match status" value="1"/>
</dbReference>
<gene>
    <name evidence="6" type="ORF">AOL_s00169g93</name>
</gene>
<dbReference type="GO" id="GO:0006629">
    <property type="term" value="P:lipid metabolic process"/>
    <property type="evidence" value="ECO:0007669"/>
    <property type="project" value="InterPro"/>
</dbReference>
<name>G1XMP0_ARTOA</name>
<evidence type="ECO:0000256" key="1">
    <source>
        <dbReference type="ARBA" id="ARBA00043996"/>
    </source>
</evidence>
<evidence type="ECO:0008006" key="8">
    <source>
        <dbReference type="Google" id="ProtNLM"/>
    </source>
</evidence>
<comment type="caution">
    <text evidence="6">The sequence shown here is derived from an EMBL/GenBank/DDBJ whole genome shotgun (WGS) entry which is preliminary data.</text>
</comment>
<evidence type="ECO:0000259" key="5">
    <source>
        <dbReference type="Pfam" id="PF01926"/>
    </source>
</evidence>
<evidence type="ECO:0000256" key="3">
    <source>
        <dbReference type="ARBA" id="ARBA00048461"/>
    </source>
</evidence>
<dbReference type="CDD" id="cd00519">
    <property type="entry name" value="Lipase_3"/>
    <property type="match status" value="1"/>
</dbReference>
<dbReference type="GeneID" id="22896910"/>
<dbReference type="InterPro" id="IPR002921">
    <property type="entry name" value="Fungal_lipase-type"/>
</dbReference>
<dbReference type="InterPro" id="IPR029058">
    <property type="entry name" value="AB_hydrolase_fold"/>
</dbReference>